<dbReference type="PANTHER" id="PTHR47326:SF1">
    <property type="entry name" value="HTH PSQ-TYPE DOMAIN-CONTAINING PROTEIN"/>
    <property type="match status" value="1"/>
</dbReference>
<organism evidence="1 2">
    <name type="scientific">Dryococelus australis</name>
    <dbReference type="NCBI Taxonomy" id="614101"/>
    <lineage>
        <taxon>Eukaryota</taxon>
        <taxon>Metazoa</taxon>
        <taxon>Ecdysozoa</taxon>
        <taxon>Arthropoda</taxon>
        <taxon>Hexapoda</taxon>
        <taxon>Insecta</taxon>
        <taxon>Pterygota</taxon>
        <taxon>Neoptera</taxon>
        <taxon>Polyneoptera</taxon>
        <taxon>Phasmatodea</taxon>
        <taxon>Verophasmatodea</taxon>
        <taxon>Anareolatae</taxon>
        <taxon>Phasmatidae</taxon>
        <taxon>Eurycanthinae</taxon>
        <taxon>Dryococelus</taxon>
    </lineage>
</organism>
<dbReference type="Gene3D" id="3.30.420.10">
    <property type="entry name" value="Ribonuclease H-like superfamily/Ribonuclease H"/>
    <property type="match status" value="1"/>
</dbReference>
<evidence type="ECO:0000313" key="1">
    <source>
        <dbReference type="EMBL" id="KAJ8882818.1"/>
    </source>
</evidence>
<evidence type="ECO:0000313" key="2">
    <source>
        <dbReference type="Proteomes" id="UP001159363"/>
    </source>
</evidence>
<dbReference type="InterPro" id="IPR036397">
    <property type="entry name" value="RNaseH_sf"/>
</dbReference>
<keyword evidence="2" id="KW-1185">Reference proteome</keyword>
<gene>
    <name evidence="1" type="ORF">PR048_014632</name>
</gene>
<reference evidence="1 2" key="1">
    <citation type="submission" date="2023-02" db="EMBL/GenBank/DDBJ databases">
        <title>LHISI_Scaffold_Assembly.</title>
        <authorList>
            <person name="Stuart O.P."/>
            <person name="Cleave R."/>
            <person name="Magrath M.J.L."/>
            <person name="Mikheyev A.S."/>
        </authorList>
    </citation>
    <scope>NUCLEOTIDE SEQUENCE [LARGE SCALE GENOMIC DNA]</scope>
    <source>
        <strain evidence="1">Daus_M_001</strain>
        <tissue evidence="1">Leg muscle</tissue>
    </source>
</reference>
<proteinExistence type="predicted"/>
<protein>
    <submittedName>
        <fullName evidence="1">Uncharacterized protein</fullName>
    </submittedName>
</protein>
<accession>A0ABQ9HFK1</accession>
<name>A0ABQ9HFK1_9NEOP</name>
<dbReference type="PANTHER" id="PTHR47326">
    <property type="entry name" value="TRANSPOSABLE ELEMENT TC3 TRANSPOSASE-LIKE PROTEIN"/>
    <property type="match status" value="1"/>
</dbReference>
<dbReference type="EMBL" id="JARBHB010000005">
    <property type="protein sequence ID" value="KAJ8882818.1"/>
    <property type="molecule type" value="Genomic_DNA"/>
</dbReference>
<dbReference type="Proteomes" id="UP001159363">
    <property type="component" value="Chromosome 4"/>
</dbReference>
<sequence>MADVLRGSNYDASITGICFHNQANRLRYACIKAVPDKVYVSGRGKNCMRVERLARKAKTALPTPVGVDRSARAEIHFPFGQYCLGAAVGCWPDYLPTTVSRFRPRSARFPRVGNEADVAVDRGDFLKVLAPSLPPPTYCPAARKNFSPPTTANVTRFPAEYPCLGNVADVTKGQCFSPGHTRFTAIAEVRMWYAEHQMSCLFYVQETILSSRRGTLIHVSFGRRTFTTVQSALLSEDYFARRSEVGDILTGSHTCQQWREVNCCKVSWRQLCTIHLLLPSSHFRHSNLARQLTSRDACDGTLAVRFVIVRFTAASCRRAEFLREPLKVAVPVGIHEAPGESDGVLAAPPNLCGSADKPPAGGEIYAETFWPARSPDLTPLDYFLWGHMKDVIYETPVESEEDLLAQIMAAADLGLPGIGDRVYQNMREQRILEKTKVKERHIPQTPAARANTMTSFVSNVLEGSSPIRAYKSTYFQNGSMQWPVSRKSRYQSLALPIREQFVFTARGPRCVVARLLASHLGDPDPIFRRGRSRIFVRGNRDGGCRWSAGFLRDLPFTQLLYSGAVPYSPRFTHVGFQGLVVKEDQAPPSWIYGNVAVTCSADFVFRFGRRQCIGH</sequence>
<comment type="caution">
    <text evidence="1">The sequence shown here is derived from an EMBL/GenBank/DDBJ whole genome shotgun (WGS) entry which is preliminary data.</text>
</comment>